<dbReference type="EMBL" id="CP036290">
    <property type="protein sequence ID" value="QDU86148.1"/>
    <property type="molecule type" value="Genomic_DNA"/>
</dbReference>
<proteinExistence type="predicted"/>
<sequence length="59" mass="6464">MSLEEVDADMAAILRDNWDALIAIVRDGQRNSKARSEFNTKVAIALDSLLEATKTEGEA</sequence>
<accession>A0A518D3V5</accession>
<evidence type="ECO:0000313" key="1">
    <source>
        <dbReference type="EMBL" id="QDU86148.1"/>
    </source>
</evidence>
<name>A0A518D3V5_9BACT</name>
<dbReference type="AlphaFoldDB" id="A0A518D3V5"/>
<keyword evidence="2" id="KW-1185">Reference proteome</keyword>
<gene>
    <name evidence="1" type="ORF">Pla163_32970</name>
</gene>
<protein>
    <submittedName>
        <fullName evidence="1">Uncharacterized protein</fullName>
    </submittedName>
</protein>
<organism evidence="1 2">
    <name type="scientific">Rohdeia mirabilis</name>
    <dbReference type="NCBI Taxonomy" id="2528008"/>
    <lineage>
        <taxon>Bacteria</taxon>
        <taxon>Pseudomonadati</taxon>
        <taxon>Planctomycetota</taxon>
        <taxon>Planctomycetia</taxon>
        <taxon>Planctomycetia incertae sedis</taxon>
        <taxon>Rohdeia</taxon>
    </lineage>
</organism>
<dbReference type="Proteomes" id="UP000319342">
    <property type="component" value="Chromosome"/>
</dbReference>
<reference evidence="1 2" key="1">
    <citation type="submission" date="2019-02" db="EMBL/GenBank/DDBJ databases">
        <title>Deep-cultivation of Planctomycetes and their phenomic and genomic characterization uncovers novel biology.</title>
        <authorList>
            <person name="Wiegand S."/>
            <person name="Jogler M."/>
            <person name="Boedeker C."/>
            <person name="Pinto D."/>
            <person name="Vollmers J."/>
            <person name="Rivas-Marin E."/>
            <person name="Kohn T."/>
            <person name="Peeters S.H."/>
            <person name="Heuer A."/>
            <person name="Rast P."/>
            <person name="Oberbeckmann S."/>
            <person name="Bunk B."/>
            <person name="Jeske O."/>
            <person name="Meyerdierks A."/>
            <person name="Storesund J.E."/>
            <person name="Kallscheuer N."/>
            <person name="Luecker S."/>
            <person name="Lage O.M."/>
            <person name="Pohl T."/>
            <person name="Merkel B.J."/>
            <person name="Hornburger P."/>
            <person name="Mueller R.-W."/>
            <person name="Bruemmer F."/>
            <person name="Labrenz M."/>
            <person name="Spormann A.M."/>
            <person name="Op den Camp H."/>
            <person name="Overmann J."/>
            <person name="Amann R."/>
            <person name="Jetten M.S.M."/>
            <person name="Mascher T."/>
            <person name="Medema M.H."/>
            <person name="Devos D.P."/>
            <person name="Kaster A.-K."/>
            <person name="Ovreas L."/>
            <person name="Rohde M."/>
            <person name="Galperin M.Y."/>
            <person name="Jogler C."/>
        </authorList>
    </citation>
    <scope>NUCLEOTIDE SEQUENCE [LARGE SCALE GENOMIC DNA]</scope>
    <source>
        <strain evidence="1 2">Pla163</strain>
    </source>
</reference>
<evidence type="ECO:0000313" key="2">
    <source>
        <dbReference type="Proteomes" id="UP000319342"/>
    </source>
</evidence>